<keyword evidence="3" id="KW-1185">Reference proteome</keyword>
<dbReference type="InterPro" id="IPR021320">
    <property type="entry name" value="DUF2905"/>
</dbReference>
<dbReference type="Pfam" id="PF11146">
    <property type="entry name" value="DUF2905"/>
    <property type="match status" value="1"/>
</dbReference>
<evidence type="ECO:0000256" key="1">
    <source>
        <dbReference type="SAM" id="Phobius"/>
    </source>
</evidence>
<evidence type="ECO:0000313" key="3">
    <source>
        <dbReference type="Proteomes" id="UP000035159"/>
    </source>
</evidence>
<organism evidence="2 3">
    <name type="scientific">Kosmotoga pacifica</name>
    <dbReference type="NCBI Taxonomy" id="1330330"/>
    <lineage>
        <taxon>Bacteria</taxon>
        <taxon>Thermotogati</taxon>
        <taxon>Thermotogota</taxon>
        <taxon>Thermotogae</taxon>
        <taxon>Kosmotogales</taxon>
        <taxon>Kosmotogaceae</taxon>
        <taxon>Kosmotoga</taxon>
    </lineage>
</organism>
<dbReference type="STRING" id="1330330.IX53_04920"/>
<proteinExistence type="predicted"/>
<protein>
    <recommendedName>
        <fullName evidence="4">DUF2905 domain-containing protein</fullName>
    </recommendedName>
</protein>
<name>A0A0G2ZFE1_9BACT</name>
<dbReference type="Proteomes" id="UP000035159">
    <property type="component" value="Chromosome"/>
</dbReference>
<feature type="transmembrane region" description="Helical" evidence="1">
    <location>
        <begin position="45"/>
        <end position="66"/>
    </location>
</feature>
<dbReference type="PATRIC" id="fig|1330330.3.peg.990"/>
<sequence length="74" mass="8587">MERLFFKVGLLLIFVAFVVFALRKLGMQPGKLPGDIRISKEGFEFWFPLTTSLLISGLITGGIWLFRLFDRFFK</sequence>
<dbReference type="PANTHER" id="PTHR36443">
    <property type="entry name" value="BSR5223 PROTEIN"/>
    <property type="match status" value="1"/>
</dbReference>
<evidence type="ECO:0000313" key="2">
    <source>
        <dbReference type="EMBL" id="AKI98269.1"/>
    </source>
</evidence>
<dbReference type="KEGG" id="kpf:IX53_04920"/>
<accession>A0A0G2ZFE1</accession>
<keyword evidence="1" id="KW-1133">Transmembrane helix</keyword>
<keyword evidence="1" id="KW-0472">Membrane</keyword>
<reference evidence="2 3" key="1">
    <citation type="submission" date="2015-04" db="EMBL/GenBank/DDBJ databases">
        <title>Complete Genome Sequence of Kosmotoga pacifica SLHLJ1.</title>
        <authorList>
            <person name="Jiang L.J."/>
            <person name="Shao Z.Z."/>
            <person name="Jebbar M."/>
        </authorList>
    </citation>
    <scope>NUCLEOTIDE SEQUENCE [LARGE SCALE GENOMIC DNA]</scope>
    <source>
        <strain evidence="2 3">SLHLJ1</strain>
    </source>
</reference>
<gene>
    <name evidence="2" type="ORF">IX53_04920</name>
</gene>
<dbReference type="PANTHER" id="PTHR36443:SF1">
    <property type="entry name" value="BSR5223 PROTEIN"/>
    <property type="match status" value="1"/>
</dbReference>
<evidence type="ECO:0008006" key="4">
    <source>
        <dbReference type="Google" id="ProtNLM"/>
    </source>
</evidence>
<dbReference type="EMBL" id="CP011232">
    <property type="protein sequence ID" value="AKI98269.1"/>
    <property type="molecule type" value="Genomic_DNA"/>
</dbReference>
<keyword evidence="1" id="KW-0812">Transmembrane</keyword>
<dbReference type="AlphaFoldDB" id="A0A0G2ZFE1"/>